<protein>
    <submittedName>
        <fullName evidence="1">Uncharacterized protein</fullName>
    </submittedName>
</protein>
<sequence>MIEVNLPAIDCDAIVPEILERSVRIFNQNGTSEFDAMRAMMEAGLGPEDIERVFKGMSNQTVEVVLKNKTCLTKLIAVESSFSVGGRSFELSTLNKKKIML</sequence>
<comment type="caution">
    <text evidence="1">The sequence shown here is derived from an EMBL/GenBank/DDBJ whole genome shotgun (WGS) entry which is preliminary data.</text>
</comment>
<dbReference type="AlphaFoldDB" id="A0A9D4HB62"/>
<reference evidence="1" key="1">
    <citation type="journal article" date="2019" name="bioRxiv">
        <title>The Genome of the Zebra Mussel, Dreissena polymorpha: A Resource for Invasive Species Research.</title>
        <authorList>
            <person name="McCartney M.A."/>
            <person name="Auch B."/>
            <person name="Kono T."/>
            <person name="Mallez S."/>
            <person name="Zhang Y."/>
            <person name="Obille A."/>
            <person name="Becker A."/>
            <person name="Abrahante J.E."/>
            <person name="Garbe J."/>
            <person name="Badalamenti J.P."/>
            <person name="Herman A."/>
            <person name="Mangelson H."/>
            <person name="Liachko I."/>
            <person name="Sullivan S."/>
            <person name="Sone E.D."/>
            <person name="Koren S."/>
            <person name="Silverstein K.A.T."/>
            <person name="Beckman K.B."/>
            <person name="Gohl D.M."/>
        </authorList>
    </citation>
    <scope>NUCLEOTIDE SEQUENCE</scope>
    <source>
        <strain evidence="1">Duluth1</strain>
        <tissue evidence="1">Whole animal</tissue>
    </source>
</reference>
<evidence type="ECO:0000313" key="2">
    <source>
        <dbReference type="Proteomes" id="UP000828390"/>
    </source>
</evidence>
<gene>
    <name evidence="1" type="ORF">DPMN_130538</name>
</gene>
<dbReference type="EMBL" id="JAIWYP010000005">
    <property type="protein sequence ID" value="KAH3828557.1"/>
    <property type="molecule type" value="Genomic_DNA"/>
</dbReference>
<keyword evidence="2" id="KW-1185">Reference proteome</keyword>
<organism evidence="1 2">
    <name type="scientific">Dreissena polymorpha</name>
    <name type="common">Zebra mussel</name>
    <name type="synonym">Mytilus polymorpha</name>
    <dbReference type="NCBI Taxonomy" id="45954"/>
    <lineage>
        <taxon>Eukaryota</taxon>
        <taxon>Metazoa</taxon>
        <taxon>Spiralia</taxon>
        <taxon>Lophotrochozoa</taxon>
        <taxon>Mollusca</taxon>
        <taxon>Bivalvia</taxon>
        <taxon>Autobranchia</taxon>
        <taxon>Heteroconchia</taxon>
        <taxon>Euheterodonta</taxon>
        <taxon>Imparidentia</taxon>
        <taxon>Neoheterodontei</taxon>
        <taxon>Myida</taxon>
        <taxon>Dreissenoidea</taxon>
        <taxon>Dreissenidae</taxon>
        <taxon>Dreissena</taxon>
    </lineage>
</organism>
<proteinExistence type="predicted"/>
<reference evidence="1" key="2">
    <citation type="submission" date="2020-11" db="EMBL/GenBank/DDBJ databases">
        <authorList>
            <person name="McCartney M.A."/>
            <person name="Auch B."/>
            <person name="Kono T."/>
            <person name="Mallez S."/>
            <person name="Becker A."/>
            <person name="Gohl D.M."/>
            <person name="Silverstein K.A.T."/>
            <person name="Koren S."/>
            <person name="Bechman K.B."/>
            <person name="Herman A."/>
            <person name="Abrahante J.E."/>
            <person name="Garbe J."/>
        </authorList>
    </citation>
    <scope>NUCLEOTIDE SEQUENCE</scope>
    <source>
        <strain evidence="1">Duluth1</strain>
        <tissue evidence="1">Whole animal</tissue>
    </source>
</reference>
<name>A0A9D4HB62_DREPO</name>
<evidence type="ECO:0000313" key="1">
    <source>
        <dbReference type="EMBL" id="KAH3828557.1"/>
    </source>
</evidence>
<accession>A0A9D4HB62</accession>
<dbReference type="Proteomes" id="UP000828390">
    <property type="component" value="Unassembled WGS sequence"/>
</dbReference>